<keyword evidence="9 17" id="KW-0809">Transit peptide</keyword>
<dbReference type="InterPro" id="IPR036008">
    <property type="entry name" value="Aconitase_4Fe-4S_dom"/>
</dbReference>
<keyword evidence="7 17" id="KW-0028">Amino-acid biosynthesis</keyword>
<feature type="domain" description="Aconitase A/isopropylmalate dehydratase small subunit swivel" evidence="19">
    <location>
        <begin position="522"/>
        <end position="650"/>
    </location>
</feature>
<reference evidence="20" key="1">
    <citation type="journal article" date="2020" name="Fungal Divers.">
        <title>Resolving the Mortierellaceae phylogeny through synthesis of multi-gene phylogenetics and phylogenomics.</title>
        <authorList>
            <person name="Vandepol N."/>
            <person name="Liber J."/>
            <person name="Desiro A."/>
            <person name="Na H."/>
            <person name="Kennedy M."/>
            <person name="Barry K."/>
            <person name="Grigoriev I.V."/>
            <person name="Miller A.N."/>
            <person name="O'Donnell K."/>
            <person name="Stajich J.E."/>
            <person name="Bonito G."/>
        </authorList>
    </citation>
    <scope>NUCLEOTIDE SEQUENCE</scope>
    <source>
        <strain evidence="20">KOD948</strain>
    </source>
</reference>
<dbReference type="GO" id="GO:0019878">
    <property type="term" value="P:lysine biosynthetic process via aminoadipic acid"/>
    <property type="evidence" value="ECO:0007669"/>
    <property type="project" value="UniProtKB-UniRule"/>
</dbReference>
<comment type="pathway">
    <text evidence="3 17">Amino-acid biosynthesis; L-lysine biosynthesis via AAA pathway; L-alpha-aminoadipate from 2-oxoglutarate: step 3/5.</text>
</comment>
<dbReference type="Gene3D" id="3.30.499.10">
    <property type="entry name" value="Aconitase, domain 3"/>
    <property type="match status" value="2"/>
</dbReference>
<evidence type="ECO:0000256" key="9">
    <source>
        <dbReference type="ARBA" id="ARBA00022946"/>
    </source>
</evidence>
<evidence type="ECO:0000256" key="5">
    <source>
        <dbReference type="ARBA" id="ARBA00012022"/>
    </source>
</evidence>
<keyword evidence="21" id="KW-1185">Reference proteome</keyword>
<keyword evidence="11 17" id="KW-0411">Iron-sulfur</keyword>
<evidence type="ECO:0000313" key="21">
    <source>
        <dbReference type="Proteomes" id="UP000726737"/>
    </source>
</evidence>
<evidence type="ECO:0000259" key="19">
    <source>
        <dbReference type="Pfam" id="PF00694"/>
    </source>
</evidence>
<dbReference type="GO" id="GO:0004409">
    <property type="term" value="F:homoaconitate hydratase activity"/>
    <property type="evidence" value="ECO:0007669"/>
    <property type="project" value="UniProtKB-UniRule"/>
</dbReference>
<evidence type="ECO:0000256" key="17">
    <source>
        <dbReference type="RuleBase" id="RU362038"/>
    </source>
</evidence>
<protein>
    <recommendedName>
        <fullName evidence="6 17">Homoaconitase, mitochondrial</fullName>
        <ecNumber evidence="5 17">4.2.1.36</ecNumber>
    </recommendedName>
    <alternativeName>
        <fullName evidence="16 17">Homoaconitate hydratase</fullName>
    </alternativeName>
</protein>
<evidence type="ECO:0000256" key="4">
    <source>
        <dbReference type="ARBA" id="ARBA00007185"/>
    </source>
</evidence>
<proteinExistence type="inferred from homology"/>
<dbReference type="SUPFAM" id="SSF53732">
    <property type="entry name" value="Aconitase iron-sulfur domain"/>
    <property type="match status" value="1"/>
</dbReference>
<keyword evidence="12 17" id="KW-0496">Mitochondrion</keyword>
<keyword evidence="8 17" id="KW-0479">Metal-binding</keyword>
<comment type="caution">
    <text evidence="20">The sequence shown here is derived from an EMBL/GenBank/DDBJ whole genome shotgun (WGS) entry which is preliminary data.</text>
</comment>
<dbReference type="Proteomes" id="UP000726737">
    <property type="component" value="Unassembled WGS sequence"/>
</dbReference>
<evidence type="ECO:0000256" key="7">
    <source>
        <dbReference type="ARBA" id="ARBA00022605"/>
    </source>
</evidence>
<evidence type="ECO:0000256" key="15">
    <source>
        <dbReference type="ARBA" id="ARBA00029338"/>
    </source>
</evidence>
<evidence type="ECO:0000256" key="3">
    <source>
        <dbReference type="ARBA" id="ARBA00005106"/>
    </source>
</evidence>
<accession>A0A9P6U015</accession>
<dbReference type="InterPro" id="IPR039386">
    <property type="entry name" value="Homoaconitase_swivel"/>
</dbReference>
<dbReference type="InterPro" id="IPR004418">
    <property type="entry name" value="Homoaconitase_mito"/>
</dbReference>
<dbReference type="InterPro" id="IPR000573">
    <property type="entry name" value="AconitaseA/IPMdHydase_ssu_swvl"/>
</dbReference>
<evidence type="ECO:0000256" key="13">
    <source>
        <dbReference type="ARBA" id="ARBA00023154"/>
    </source>
</evidence>
<dbReference type="CDD" id="cd01674">
    <property type="entry name" value="Homoaconitase_Swivel"/>
    <property type="match status" value="1"/>
</dbReference>
<dbReference type="InterPro" id="IPR050067">
    <property type="entry name" value="IPM_dehydratase_rel_enz"/>
</dbReference>
<sequence length="723" mass="77597">MLRIKAQTMFRNPASSGARSILSSRTTPLYSLYSRDGNTSHTMRRMFATASATQPQNMIEKIAQRYAVDLTPNQTVKSGDFVTIRPAHILTHDNTGAVISKFKSIGAAQFKDPRQPVFALDHDVQNKSEKNLHKYATIEAFAGENKVDFYPAGRGIGHQVMVEEGYAFPGTLTVASDSHSNMYGGIGALGTPIVRTDAAAIWATGQTWWQVPPVVKVELQNTLAPGVTGKDVIITLCSVFNKDEVLNTAIEFTGPGVKSLGIEDRLAIANMTTEWGALAGVFPIDEVTRSYYEKRIHVLDRTRFTNKNIAKVPAGETFVHPRVNKDRIEQVFQSGVSPDEGAFYSKHLTLDLATVSPYISGPNSVKVAQSVQDLKDVKINKAYLVSCVNSRASDLRQAADVVRGKKIADGVQFYVAAASSEVQAEVEKTGDWQALMDAGAVALPAGCGPCVGLGTGLLEDGEIGISATNRNFKGRMGSPKALAYLASPAVVAASAISGKIVSPSSMGAGKPPVPVTSLVTLGVQEKSSSDAVSDETIPKFPSQMTGELLFCPADNLNTDGIYPGKYTYQDDIGPETMRKVVMENYDTNFASIVKPSDILIGGFNFGTGSSREQAATALLSAGVKLLIAGSFSETFKRNSINNGLLLMESPELVRDLAKARGTTKLTDRTGWKATVSLASGKVHVSRGDEEDKVYRVGGLGKSIQELWVAGGLEGWVKNRISQQ</sequence>
<name>A0A9P6U015_9FUNG</name>
<dbReference type="InterPro" id="IPR015928">
    <property type="entry name" value="Aconitase/3IPM_dehydase_swvl"/>
</dbReference>
<dbReference type="Pfam" id="PF00330">
    <property type="entry name" value="Aconitase"/>
    <property type="match status" value="1"/>
</dbReference>
<evidence type="ECO:0000256" key="14">
    <source>
        <dbReference type="ARBA" id="ARBA00023239"/>
    </source>
</evidence>
<keyword evidence="10 17" id="KW-0408">Iron</keyword>
<dbReference type="PANTHER" id="PTHR43822:SF2">
    <property type="entry name" value="HOMOACONITASE, MITOCHONDRIAL"/>
    <property type="match status" value="1"/>
</dbReference>
<evidence type="ECO:0000256" key="11">
    <source>
        <dbReference type="ARBA" id="ARBA00023014"/>
    </source>
</evidence>
<evidence type="ECO:0000256" key="16">
    <source>
        <dbReference type="ARBA" id="ARBA00032706"/>
    </source>
</evidence>
<keyword evidence="14 17" id="KW-0456">Lyase</keyword>
<dbReference type="GO" id="GO:0005739">
    <property type="term" value="C:mitochondrion"/>
    <property type="evidence" value="ECO:0007669"/>
    <property type="project" value="UniProtKB-SubCell"/>
</dbReference>
<evidence type="ECO:0000256" key="8">
    <source>
        <dbReference type="ARBA" id="ARBA00022723"/>
    </source>
</evidence>
<organism evidence="20 21">
    <name type="scientific">Mortierella polycephala</name>
    <dbReference type="NCBI Taxonomy" id="41804"/>
    <lineage>
        <taxon>Eukaryota</taxon>
        <taxon>Fungi</taxon>
        <taxon>Fungi incertae sedis</taxon>
        <taxon>Mucoromycota</taxon>
        <taxon>Mortierellomycotina</taxon>
        <taxon>Mortierellomycetes</taxon>
        <taxon>Mortierellales</taxon>
        <taxon>Mortierellaceae</taxon>
        <taxon>Mortierella</taxon>
    </lineage>
</organism>
<dbReference type="SUPFAM" id="SSF52016">
    <property type="entry name" value="LeuD/IlvD-like"/>
    <property type="match status" value="1"/>
</dbReference>
<dbReference type="Gene3D" id="3.20.19.10">
    <property type="entry name" value="Aconitase, domain 4"/>
    <property type="match status" value="1"/>
</dbReference>
<comment type="function">
    <text evidence="1 17">Catalyzes the reversible hydration of cis-homoaconitate to (2R,3S)-homoisocitrate, a step in the alpha-aminoadipate pathway for lysine biosynthesis.</text>
</comment>
<dbReference type="NCBIfam" id="TIGR00139">
    <property type="entry name" value="h_aconitase"/>
    <property type="match status" value="1"/>
</dbReference>
<evidence type="ECO:0000256" key="6">
    <source>
        <dbReference type="ARBA" id="ARBA00021560"/>
    </source>
</evidence>
<comment type="cofactor">
    <cofactor evidence="17">
        <name>[4Fe-4S] cluster</name>
        <dbReference type="ChEBI" id="CHEBI:49883"/>
    </cofactor>
    <text evidence="17">Binds 1 [4Fe-4S] cluster per subunit.</text>
</comment>
<dbReference type="PRINTS" id="PR00415">
    <property type="entry name" value="ACONITASE"/>
</dbReference>
<dbReference type="GO" id="GO:0046872">
    <property type="term" value="F:metal ion binding"/>
    <property type="evidence" value="ECO:0007669"/>
    <property type="project" value="UniProtKB-UniRule"/>
</dbReference>
<dbReference type="PANTHER" id="PTHR43822">
    <property type="entry name" value="HOMOACONITASE, MITOCHONDRIAL-RELATED"/>
    <property type="match status" value="1"/>
</dbReference>
<comment type="similarity">
    <text evidence="4 17">Belongs to the aconitase/IPM isomerase family.</text>
</comment>
<dbReference type="OrthoDB" id="10262323at2759"/>
<dbReference type="EC" id="4.2.1.36" evidence="5 17"/>
<evidence type="ECO:0000256" key="10">
    <source>
        <dbReference type="ARBA" id="ARBA00023004"/>
    </source>
</evidence>
<evidence type="ECO:0000256" key="1">
    <source>
        <dbReference type="ARBA" id="ARBA00003422"/>
    </source>
</evidence>
<feature type="domain" description="Aconitase/3-isopropylmalate dehydratase large subunit alpha/beta/alpha" evidence="18">
    <location>
        <begin position="75"/>
        <end position="498"/>
    </location>
</feature>
<keyword evidence="13 17" id="KW-0457">Lysine biosynthesis</keyword>
<dbReference type="Pfam" id="PF00694">
    <property type="entry name" value="Aconitase_C"/>
    <property type="match status" value="1"/>
</dbReference>
<comment type="subcellular location">
    <subcellularLocation>
        <location evidence="2 17">Mitochondrion</location>
    </subcellularLocation>
</comment>
<comment type="catalytic activity">
    <reaction evidence="15 17">
        <text>(2R,3S)-homoisocitrate = cis-homoaconitate + H2O</text>
        <dbReference type="Rhea" id="RHEA:15485"/>
        <dbReference type="ChEBI" id="CHEBI:15377"/>
        <dbReference type="ChEBI" id="CHEBI:15404"/>
        <dbReference type="ChEBI" id="CHEBI:58174"/>
        <dbReference type="EC" id="4.2.1.36"/>
    </reaction>
</comment>
<dbReference type="GO" id="GO:0051539">
    <property type="term" value="F:4 iron, 4 sulfur cluster binding"/>
    <property type="evidence" value="ECO:0007669"/>
    <property type="project" value="UniProtKB-UniRule"/>
</dbReference>
<dbReference type="EMBL" id="JAAAJA010000465">
    <property type="protein sequence ID" value="KAG0253333.1"/>
    <property type="molecule type" value="Genomic_DNA"/>
</dbReference>
<dbReference type="InterPro" id="IPR001030">
    <property type="entry name" value="Acoase/IPM_deHydtase_lsu_aba"/>
</dbReference>
<dbReference type="AlphaFoldDB" id="A0A9P6U015"/>
<dbReference type="InterPro" id="IPR015931">
    <property type="entry name" value="Acnase/IPM_dHydase_lsu_aba_1/3"/>
</dbReference>
<evidence type="ECO:0000259" key="18">
    <source>
        <dbReference type="Pfam" id="PF00330"/>
    </source>
</evidence>
<evidence type="ECO:0000313" key="20">
    <source>
        <dbReference type="EMBL" id="KAG0253333.1"/>
    </source>
</evidence>
<evidence type="ECO:0000256" key="12">
    <source>
        <dbReference type="ARBA" id="ARBA00023128"/>
    </source>
</evidence>
<evidence type="ECO:0000256" key="2">
    <source>
        <dbReference type="ARBA" id="ARBA00004173"/>
    </source>
</evidence>
<gene>
    <name evidence="20" type="primary">LYS4_1</name>
    <name evidence="20" type="ORF">BG011_006418</name>
</gene>